<accession>K2ICS8</accession>
<comment type="caution">
    <text evidence="1">The sequence shown here is derived from an EMBL/GenBank/DDBJ whole genome shotgun (WGS) entry which is preliminary data.</text>
</comment>
<gene>
    <name evidence="1" type="ORF">B3C1_18301</name>
</gene>
<evidence type="ECO:0000313" key="2">
    <source>
        <dbReference type="Proteomes" id="UP000006755"/>
    </source>
</evidence>
<dbReference type="eggNOG" id="ENOG50330F4">
    <property type="taxonomic scope" value="Bacteria"/>
</dbReference>
<evidence type="ECO:0000313" key="1">
    <source>
        <dbReference type="EMBL" id="EKE67741.1"/>
    </source>
</evidence>
<protein>
    <submittedName>
        <fullName evidence="1">Uncharacterized protein</fullName>
    </submittedName>
</protein>
<dbReference type="AlphaFoldDB" id="K2ICS8"/>
<dbReference type="Proteomes" id="UP000006755">
    <property type="component" value="Unassembled WGS sequence"/>
</dbReference>
<name>K2ICS8_9GAMM</name>
<organism evidence="1 2">
    <name type="scientific">Gallaecimonas xiamenensis 3-C-1</name>
    <dbReference type="NCBI Taxonomy" id="745411"/>
    <lineage>
        <taxon>Bacteria</taxon>
        <taxon>Pseudomonadati</taxon>
        <taxon>Pseudomonadota</taxon>
        <taxon>Gammaproteobacteria</taxon>
        <taxon>Enterobacterales</taxon>
        <taxon>Gallaecimonadaceae</taxon>
        <taxon>Gallaecimonas</taxon>
    </lineage>
</organism>
<dbReference type="EMBL" id="AMRI01000038">
    <property type="protein sequence ID" value="EKE67741.1"/>
    <property type="molecule type" value="Genomic_DNA"/>
</dbReference>
<dbReference type="STRING" id="745411.B3C1_18301"/>
<proteinExistence type="predicted"/>
<sequence length="159" mass="17489">MLLAALAGGAQAEPKLVISAGAQLRLAAAPTLVHSGPLLVYQYGDWSFSHEALQGDSFYQGVDLTGMEVPFVRSLFEPRLRQEFAPWLAALSEEQAQVLDITEANINHSKVGDMEVWSSYNPQARRGEAFIFIDQAVHRLSMKGGKAQFDELLSAISRR</sequence>
<keyword evidence="2" id="KW-1185">Reference proteome</keyword>
<reference evidence="1 2" key="1">
    <citation type="journal article" date="2012" name="J. Bacteriol.">
        <title>Genome Sequence of Gallaecimonas xiamenensis Type Strain 3-C-1.</title>
        <authorList>
            <person name="Lai Q."/>
            <person name="Wang L."/>
            <person name="Wang W."/>
            <person name="Shao Z."/>
        </authorList>
    </citation>
    <scope>NUCLEOTIDE SEQUENCE [LARGE SCALE GENOMIC DNA]</scope>
    <source>
        <strain evidence="1 2">3-C-1</strain>
    </source>
</reference>